<reference evidence="2 3" key="1">
    <citation type="journal article" date="2019" name="Commun. Biol.">
        <title>The bagworm genome reveals a unique fibroin gene that provides high tensile strength.</title>
        <authorList>
            <person name="Kono N."/>
            <person name="Nakamura H."/>
            <person name="Ohtoshi R."/>
            <person name="Tomita M."/>
            <person name="Numata K."/>
            <person name="Arakawa K."/>
        </authorList>
    </citation>
    <scope>NUCLEOTIDE SEQUENCE [LARGE SCALE GENOMIC DNA]</scope>
</reference>
<proteinExistence type="predicted"/>
<evidence type="ECO:0000313" key="2">
    <source>
        <dbReference type="EMBL" id="GBO99003.1"/>
    </source>
</evidence>
<feature type="compositionally biased region" description="Basic residues" evidence="1">
    <location>
        <begin position="1"/>
        <end position="10"/>
    </location>
</feature>
<evidence type="ECO:0000313" key="3">
    <source>
        <dbReference type="Proteomes" id="UP000299102"/>
    </source>
</evidence>
<sequence length="83" mass="9541">MTLSRLHGKKMSSPDAGPQEPERHVVGSMRRPRSGNGVGSFRATGLQTWRHKILQSETSRRRRVTARSYDLDMSFNKVKMRSR</sequence>
<protein>
    <submittedName>
        <fullName evidence="2">Uncharacterized protein</fullName>
    </submittedName>
</protein>
<comment type="caution">
    <text evidence="2">The sequence shown here is derived from an EMBL/GenBank/DDBJ whole genome shotgun (WGS) entry which is preliminary data.</text>
</comment>
<accession>A0A4C1SA60</accession>
<keyword evidence="3" id="KW-1185">Reference proteome</keyword>
<dbReference type="EMBL" id="BGZK01000002">
    <property type="protein sequence ID" value="GBO99003.1"/>
    <property type="molecule type" value="Genomic_DNA"/>
</dbReference>
<feature type="region of interest" description="Disordered" evidence="1">
    <location>
        <begin position="1"/>
        <end position="43"/>
    </location>
</feature>
<name>A0A4C1SA60_EUMVA</name>
<dbReference type="Proteomes" id="UP000299102">
    <property type="component" value="Unassembled WGS sequence"/>
</dbReference>
<dbReference type="AlphaFoldDB" id="A0A4C1SA60"/>
<evidence type="ECO:0000256" key="1">
    <source>
        <dbReference type="SAM" id="MobiDB-lite"/>
    </source>
</evidence>
<organism evidence="2 3">
    <name type="scientific">Eumeta variegata</name>
    <name type="common">Bagworm moth</name>
    <name type="synonym">Eumeta japonica</name>
    <dbReference type="NCBI Taxonomy" id="151549"/>
    <lineage>
        <taxon>Eukaryota</taxon>
        <taxon>Metazoa</taxon>
        <taxon>Ecdysozoa</taxon>
        <taxon>Arthropoda</taxon>
        <taxon>Hexapoda</taxon>
        <taxon>Insecta</taxon>
        <taxon>Pterygota</taxon>
        <taxon>Neoptera</taxon>
        <taxon>Endopterygota</taxon>
        <taxon>Lepidoptera</taxon>
        <taxon>Glossata</taxon>
        <taxon>Ditrysia</taxon>
        <taxon>Tineoidea</taxon>
        <taxon>Psychidae</taxon>
        <taxon>Oiketicinae</taxon>
        <taxon>Eumeta</taxon>
    </lineage>
</organism>
<gene>
    <name evidence="2" type="ORF">EVAR_377_1</name>
</gene>